<dbReference type="RefSeq" id="WP_103561492.1">
    <property type="nucleotide sequence ID" value="NZ_MTBP01000001.1"/>
</dbReference>
<protein>
    <submittedName>
        <fullName evidence="2">Uncharacterized protein</fullName>
    </submittedName>
</protein>
<comment type="caution">
    <text evidence="2">The sequence shown here is derived from an EMBL/GenBank/DDBJ whole genome shotgun (WGS) entry which is preliminary data.</text>
</comment>
<evidence type="ECO:0000313" key="3">
    <source>
        <dbReference type="Proteomes" id="UP000242367"/>
    </source>
</evidence>
<reference evidence="2 3" key="1">
    <citation type="journal article" date="2017" name="Chemistry">
        <title>Isolation, Biosynthesis and Chemical Modifications of Rubterolones A-F: Rare Tropolone Alkaloids from Actinomadura sp. 5-2.</title>
        <authorList>
            <person name="Guo H."/>
            <person name="Benndorf R."/>
            <person name="Leichnitz D."/>
            <person name="Klassen J.L."/>
            <person name="Vollmers J."/>
            <person name="Gorls H."/>
            <person name="Steinacker M."/>
            <person name="Weigel C."/>
            <person name="Dahse H.M."/>
            <person name="Kaster A.K."/>
            <person name="de Beer Z.W."/>
            <person name="Poulsen M."/>
            <person name="Beemelmanns C."/>
        </authorList>
    </citation>
    <scope>NUCLEOTIDE SEQUENCE [LARGE SCALE GENOMIC DNA]</scope>
    <source>
        <strain evidence="2 3">5-2</strain>
    </source>
</reference>
<name>A0A2P4UNB5_9ACTN</name>
<gene>
    <name evidence="2" type="ORF">BTM25_09380</name>
</gene>
<dbReference type="Proteomes" id="UP000242367">
    <property type="component" value="Unassembled WGS sequence"/>
</dbReference>
<organism evidence="2 3">
    <name type="scientific">Actinomadura rubteroloni</name>
    <dbReference type="NCBI Taxonomy" id="1926885"/>
    <lineage>
        <taxon>Bacteria</taxon>
        <taxon>Bacillati</taxon>
        <taxon>Actinomycetota</taxon>
        <taxon>Actinomycetes</taxon>
        <taxon>Streptosporangiales</taxon>
        <taxon>Thermomonosporaceae</taxon>
        <taxon>Actinomadura</taxon>
    </lineage>
</organism>
<sequence>MNDNDVLDVLKESLDGVTLDTPVERIVAAGRTRRRRRVAAASTGVAAVTGLAVGAGTLAHPATAPPNLERARPVAYSVSTRPDGTLLVSWDKQRYFADHEGLERALRKAGFPVVIREGVFCTAPGDDGRVDASGVGPGVRRVMRGTGGAVRSDRPTGPKPGTVAPAPRAAKPGDGGGLKGRDANKVVFVFDPAALPKGHQLFIGFLTPEQRAARPDGIGSVERLVPTGTLTCTSTPPVPHAG</sequence>
<evidence type="ECO:0000313" key="2">
    <source>
        <dbReference type="EMBL" id="POM26537.1"/>
    </source>
</evidence>
<feature type="region of interest" description="Disordered" evidence="1">
    <location>
        <begin position="145"/>
        <end position="178"/>
    </location>
</feature>
<evidence type="ECO:0000256" key="1">
    <source>
        <dbReference type="SAM" id="MobiDB-lite"/>
    </source>
</evidence>
<proteinExistence type="predicted"/>
<dbReference type="AlphaFoldDB" id="A0A2P4UNB5"/>
<keyword evidence="3" id="KW-1185">Reference proteome</keyword>
<dbReference type="EMBL" id="MTBP01000001">
    <property type="protein sequence ID" value="POM26537.1"/>
    <property type="molecule type" value="Genomic_DNA"/>
</dbReference>
<accession>A0A2P4UNB5</accession>